<dbReference type="InterPro" id="IPR003591">
    <property type="entry name" value="Leu-rich_rpt_typical-subtyp"/>
</dbReference>
<dbReference type="InterPro" id="IPR013098">
    <property type="entry name" value="Ig_I-set"/>
</dbReference>
<dbReference type="GeneID" id="111249103"/>
<dbReference type="InterPro" id="IPR003599">
    <property type="entry name" value="Ig_sub"/>
</dbReference>
<evidence type="ECO:0000313" key="10">
    <source>
        <dbReference type="EnsemblMetazoa" id="XP_022658434"/>
    </source>
</evidence>
<proteinExistence type="predicted"/>
<dbReference type="InParanoid" id="A0A7M7JXA4"/>
<evidence type="ECO:0000256" key="4">
    <source>
        <dbReference type="ARBA" id="ARBA00023157"/>
    </source>
</evidence>
<keyword evidence="2" id="KW-0732">Signal</keyword>
<dbReference type="InterPro" id="IPR036179">
    <property type="entry name" value="Ig-like_dom_sf"/>
</dbReference>
<dbReference type="InterPro" id="IPR013783">
    <property type="entry name" value="Ig-like_fold"/>
</dbReference>
<dbReference type="OrthoDB" id="643377at2759"/>
<dbReference type="FunFam" id="2.60.40.10:FF:000032">
    <property type="entry name" value="palladin isoform X1"/>
    <property type="match status" value="1"/>
</dbReference>
<feature type="compositionally biased region" description="Polar residues" evidence="7">
    <location>
        <begin position="629"/>
        <end position="646"/>
    </location>
</feature>
<keyword evidence="8" id="KW-0812">Transmembrane</keyword>
<evidence type="ECO:0000256" key="5">
    <source>
        <dbReference type="ARBA" id="ARBA00023180"/>
    </source>
</evidence>
<dbReference type="SMART" id="SM00408">
    <property type="entry name" value="IGc2"/>
    <property type="match status" value="1"/>
</dbReference>
<keyword evidence="8" id="KW-0472">Membrane</keyword>
<dbReference type="InterPro" id="IPR003598">
    <property type="entry name" value="Ig_sub2"/>
</dbReference>
<dbReference type="EnsemblMetazoa" id="XM_022802521">
    <property type="protein sequence ID" value="XP_022658256"/>
    <property type="gene ID" value="LOC111249103"/>
</dbReference>
<keyword evidence="1" id="KW-0433">Leucine-rich repeat</keyword>
<evidence type="ECO:0000313" key="11">
    <source>
        <dbReference type="Proteomes" id="UP000594260"/>
    </source>
</evidence>
<sequence length="689" mass="74644">MRLPVARGKLLSVQLCRPYQLQQLHLHLPPICRLLLLLFVFITTTVSRAAASFSCHQSCHCIWRNGKMSATCTELGLAALPTELDEGVQVLNMSWNNLKALQNNQVANAGLVNLQKLYLSQNQLRELQEHAFYKMNNLVELDLSNNKLGAVPTNAFKHLVSLRHLLLKGNPITVLADASFAHLRSLSVLELSSCKIETVARDAFAQLGSLQVLKLDDNLISFISAHTMAPLSKLHGISLDGNAWNCDCRLRPFRDWLSQHHPTSYSPTCHQPETIRGLSWEKTPDAVFSCPPNFTLNAQDYKVHTGSNLTLYCEAWGMPAPHLQWFVGDTAQEGKVMSINDSLAASQLYLSDVSTLNGGTYTCRATNSAGGSQLNFTVQVASIGDAHETHMASTTTKGSVRTLPDGHGYYSSNAGLIGLILGIITVSLVVLSVVVLLLWSCRRGSPHHNSVLQDKRGKTPDTAAALGSGEVEPLKAAEAAEDIPPQKPPRAQPDYECVTPAVLDLDNNASMRTSSLYAANPYCCRDRRSLASCGGPIPVPMPLLPACATLPRDRRPLSLSPAEFAGQMPKDFSSLRPLNLMNQSNVRGQYSSFRSLDLCGGQAQMPTGVVSYKDPDLVSSGAYRADSATPGSEVQDCSISQSSSTAPLLASPDLLVDQNDHPSAYFRSPSVLSTVPEAQEPVAPDGTQV</sequence>
<keyword evidence="8" id="KW-1133">Transmembrane helix</keyword>
<keyword evidence="6" id="KW-0393">Immunoglobulin domain</keyword>
<dbReference type="SUPFAM" id="SSF52058">
    <property type="entry name" value="L domain-like"/>
    <property type="match status" value="1"/>
</dbReference>
<dbReference type="PROSITE" id="PS50835">
    <property type="entry name" value="IG_LIKE"/>
    <property type="match status" value="1"/>
</dbReference>
<dbReference type="SMART" id="SM00409">
    <property type="entry name" value="IG"/>
    <property type="match status" value="1"/>
</dbReference>
<dbReference type="PROSITE" id="PS51450">
    <property type="entry name" value="LRR"/>
    <property type="match status" value="1"/>
</dbReference>
<dbReference type="InterPro" id="IPR007110">
    <property type="entry name" value="Ig-like_dom"/>
</dbReference>
<reference evidence="10" key="1">
    <citation type="submission" date="2021-01" db="UniProtKB">
        <authorList>
            <consortium name="EnsemblMetazoa"/>
        </authorList>
    </citation>
    <scope>IDENTIFICATION</scope>
</reference>
<protein>
    <recommendedName>
        <fullName evidence="9">Ig-like domain-containing protein</fullName>
    </recommendedName>
</protein>
<dbReference type="InterPro" id="IPR032675">
    <property type="entry name" value="LRR_dom_sf"/>
</dbReference>
<dbReference type="SMART" id="SM00082">
    <property type="entry name" value="LRRCT"/>
    <property type="match status" value="1"/>
</dbReference>
<dbReference type="EnsemblMetazoa" id="XM_022802606">
    <property type="protein sequence ID" value="XP_022658341"/>
    <property type="gene ID" value="LOC111249103"/>
</dbReference>
<dbReference type="EnsemblMetazoa" id="XM_022802699">
    <property type="protein sequence ID" value="XP_022658434"/>
    <property type="gene ID" value="LOC111249103"/>
</dbReference>
<dbReference type="FunCoup" id="A0A7M7JXA4">
    <property type="interactions" value="103"/>
</dbReference>
<dbReference type="Pfam" id="PF07679">
    <property type="entry name" value="I-set"/>
    <property type="match status" value="1"/>
</dbReference>
<dbReference type="KEGG" id="vde:111249103"/>
<dbReference type="PANTHER" id="PTHR24366">
    <property type="entry name" value="IG(IMMUNOGLOBULIN) AND LRR(LEUCINE RICH REPEAT) DOMAINS"/>
    <property type="match status" value="1"/>
</dbReference>
<keyword evidence="11" id="KW-1185">Reference proteome</keyword>
<dbReference type="Pfam" id="PF13855">
    <property type="entry name" value="LRR_8"/>
    <property type="match status" value="2"/>
</dbReference>
<dbReference type="OMA" id="ELMDFSA"/>
<dbReference type="SUPFAM" id="SSF48726">
    <property type="entry name" value="Immunoglobulin"/>
    <property type="match status" value="1"/>
</dbReference>
<feature type="region of interest" description="Disordered" evidence="7">
    <location>
        <begin position="623"/>
        <end position="689"/>
    </location>
</feature>
<evidence type="ECO:0000256" key="3">
    <source>
        <dbReference type="ARBA" id="ARBA00022737"/>
    </source>
</evidence>
<keyword evidence="4" id="KW-1015">Disulfide bond</keyword>
<evidence type="ECO:0000256" key="7">
    <source>
        <dbReference type="SAM" id="MobiDB-lite"/>
    </source>
</evidence>
<organism evidence="10 11">
    <name type="scientific">Varroa destructor</name>
    <name type="common">Honeybee mite</name>
    <dbReference type="NCBI Taxonomy" id="109461"/>
    <lineage>
        <taxon>Eukaryota</taxon>
        <taxon>Metazoa</taxon>
        <taxon>Ecdysozoa</taxon>
        <taxon>Arthropoda</taxon>
        <taxon>Chelicerata</taxon>
        <taxon>Arachnida</taxon>
        <taxon>Acari</taxon>
        <taxon>Parasitiformes</taxon>
        <taxon>Mesostigmata</taxon>
        <taxon>Gamasina</taxon>
        <taxon>Dermanyssoidea</taxon>
        <taxon>Varroidae</taxon>
        <taxon>Varroa</taxon>
    </lineage>
</organism>
<dbReference type="SMART" id="SM00369">
    <property type="entry name" value="LRR_TYP"/>
    <property type="match status" value="5"/>
</dbReference>
<dbReference type="PANTHER" id="PTHR24366:SF96">
    <property type="entry name" value="LEUCINE RICH REPEAT CONTAINING 53"/>
    <property type="match status" value="1"/>
</dbReference>
<dbReference type="Gene3D" id="3.80.10.10">
    <property type="entry name" value="Ribonuclease Inhibitor"/>
    <property type="match status" value="2"/>
</dbReference>
<accession>A0A7M7JXA4</accession>
<feature type="transmembrane region" description="Helical" evidence="8">
    <location>
        <begin position="416"/>
        <end position="439"/>
    </location>
</feature>
<dbReference type="CDD" id="cd00096">
    <property type="entry name" value="Ig"/>
    <property type="match status" value="1"/>
</dbReference>
<evidence type="ECO:0000256" key="8">
    <source>
        <dbReference type="SAM" id="Phobius"/>
    </source>
</evidence>
<dbReference type="Proteomes" id="UP000594260">
    <property type="component" value="Unplaced"/>
</dbReference>
<dbReference type="AlphaFoldDB" id="A0A7M7JXA4"/>
<evidence type="ECO:0000256" key="6">
    <source>
        <dbReference type="ARBA" id="ARBA00023319"/>
    </source>
</evidence>
<name>A0A7M7JXA4_VARDE</name>
<evidence type="ECO:0000256" key="2">
    <source>
        <dbReference type="ARBA" id="ARBA00022729"/>
    </source>
</evidence>
<dbReference type="RefSeq" id="XP_022658434.1">
    <property type="nucleotide sequence ID" value="XM_022802699.1"/>
</dbReference>
<dbReference type="Gene3D" id="2.60.40.10">
    <property type="entry name" value="Immunoglobulins"/>
    <property type="match status" value="1"/>
</dbReference>
<keyword evidence="3" id="KW-0677">Repeat</keyword>
<dbReference type="FunFam" id="3.80.10.10:FF:000082">
    <property type="entry name" value="Leucine-rich repeat-containing 24"/>
    <property type="match status" value="1"/>
</dbReference>
<keyword evidence="5" id="KW-0325">Glycoprotein</keyword>
<dbReference type="InterPro" id="IPR001611">
    <property type="entry name" value="Leu-rich_rpt"/>
</dbReference>
<dbReference type="RefSeq" id="XP_022658341.1">
    <property type="nucleotide sequence ID" value="XM_022802606.1"/>
</dbReference>
<evidence type="ECO:0000256" key="1">
    <source>
        <dbReference type="ARBA" id="ARBA00022614"/>
    </source>
</evidence>
<dbReference type="InterPro" id="IPR000483">
    <property type="entry name" value="Cys-rich_flank_reg_C"/>
</dbReference>
<evidence type="ECO:0000259" key="9">
    <source>
        <dbReference type="PROSITE" id="PS50835"/>
    </source>
</evidence>
<dbReference type="RefSeq" id="XP_022658256.1">
    <property type="nucleotide sequence ID" value="XM_022802521.1"/>
</dbReference>
<feature type="domain" description="Ig-like" evidence="9">
    <location>
        <begin position="292"/>
        <end position="379"/>
    </location>
</feature>